<dbReference type="EMBL" id="NHYD01003311">
    <property type="protein sequence ID" value="PPQ80738.1"/>
    <property type="molecule type" value="Genomic_DNA"/>
</dbReference>
<protein>
    <recommendedName>
        <fullName evidence="3">C2H2-type domain-containing protein</fullName>
    </recommendedName>
</protein>
<organism evidence="4 5">
    <name type="scientific">Psilocybe cyanescens</name>
    <dbReference type="NCBI Taxonomy" id="93625"/>
    <lineage>
        <taxon>Eukaryota</taxon>
        <taxon>Fungi</taxon>
        <taxon>Dikarya</taxon>
        <taxon>Basidiomycota</taxon>
        <taxon>Agaricomycotina</taxon>
        <taxon>Agaricomycetes</taxon>
        <taxon>Agaricomycetidae</taxon>
        <taxon>Agaricales</taxon>
        <taxon>Agaricineae</taxon>
        <taxon>Strophariaceae</taxon>
        <taxon>Psilocybe</taxon>
    </lineage>
</organism>
<keyword evidence="1" id="KW-0862">Zinc</keyword>
<evidence type="ECO:0000259" key="3">
    <source>
        <dbReference type="PROSITE" id="PS50157"/>
    </source>
</evidence>
<evidence type="ECO:0000256" key="1">
    <source>
        <dbReference type="PROSITE-ProRule" id="PRU00042"/>
    </source>
</evidence>
<dbReference type="AlphaFoldDB" id="A0A409WQE9"/>
<evidence type="ECO:0000313" key="5">
    <source>
        <dbReference type="Proteomes" id="UP000283269"/>
    </source>
</evidence>
<comment type="caution">
    <text evidence="4">The sequence shown here is derived from an EMBL/GenBank/DDBJ whole genome shotgun (WGS) entry which is preliminary data.</text>
</comment>
<keyword evidence="1" id="KW-0479">Metal-binding</keyword>
<dbReference type="InParanoid" id="A0A409WQE9"/>
<keyword evidence="5" id="KW-1185">Reference proteome</keyword>
<dbReference type="PROSITE" id="PS50157">
    <property type="entry name" value="ZINC_FINGER_C2H2_2"/>
    <property type="match status" value="1"/>
</dbReference>
<name>A0A409WQE9_PSICY</name>
<feature type="region of interest" description="Disordered" evidence="2">
    <location>
        <begin position="110"/>
        <end position="132"/>
    </location>
</feature>
<feature type="compositionally biased region" description="Basic residues" evidence="2">
    <location>
        <begin position="122"/>
        <end position="132"/>
    </location>
</feature>
<evidence type="ECO:0000313" key="4">
    <source>
        <dbReference type="EMBL" id="PPQ80738.1"/>
    </source>
</evidence>
<accession>A0A409WQE9</accession>
<feature type="domain" description="C2H2-type" evidence="3">
    <location>
        <begin position="194"/>
        <end position="223"/>
    </location>
</feature>
<sequence>MLFYNDPVNYIHRVAYPDVVTDYSGSSRSYNQEAHFDERSRFYPHPDLNQYDSSPQDFPKIERYGRHVASHHEEGHLSMTQGIAIQQQLTQIPPQLPLLSQNSIVDGTAKPLLDQSSEETRKKRKGRPVGSRKSKVLSCSSWLEESFSFKSMKKRPIFSKKSTARRLVLSEDAGPRVAHPSGQVVVEIMDLPDIECPFDDCEKVFRGRDALEDHLKAGSDSKDPGHGLFHSNTSQQTVQECVVSTCSIEVAKGGVLRHLIEHHSNVWIYCTLCDHCSTRKRNTISHFETEHGGFVTPAFFREIMHQPVENT</sequence>
<dbReference type="GO" id="GO:0008270">
    <property type="term" value="F:zinc ion binding"/>
    <property type="evidence" value="ECO:0007669"/>
    <property type="project" value="UniProtKB-KW"/>
</dbReference>
<dbReference type="OrthoDB" id="10619525at2759"/>
<dbReference type="Proteomes" id="UP000283269">
    <property type="component" value="Unassembled WGS sequence"/>
</dbReference>
<reference evidence="4 5" key="1">
    <citation type="journal article" date="2018" name="Evol. Lett.">
        <title>Horizontal gene cluster transfer increased hallucinogenic mushroom diversity.</title>
        <authorList>
            <person name="Reynolds H.T."/>
            <person name="Vijayakumar V."/>
            <person name="Gluck-Thaler E."/>
            <person name="Korotkin H.B."/>
            <person name="Matheny P.B."/>
            <person name="Slot J.C."/>
        </authorList>
    </citation>
    <scope>NUCLEOTIDE SEQUENCE [LARGE SCALE GENOMIC DNA]</scope>
    <source>
        <strain evidence="4 5">2631</strain>
    </source>
</reference>
<keyword evidence="1" id="KW-0863">Zinc-finger</keyword>
<evidence type="ECO:0000256" key="2">
    <source>
        <dbReference type="SAM" id="MobiDB-lite"/>
    </source>
</evidence>
<proteinExistence type="predicted"/>
<gene>
    <name evidence="4" type="ORF">CVT25_001858</name>
</gene>
<dbReference type="InterPro" id="IPR013087">
    <property type="entry name" value="Znf_C2H2_type"/>
</dbReference>